<dbReference type="Pfam" id="PF03992">
    <property type="entry name" value="ABM"/>
    <property type="match status" value="1"/>
</dbReference>
<dbReference type="SUPFAM" id="SSF54909">
    <property type="entry name" value="Dimeric alpha+beta barrel"/>
    <property type="match status" value="1"/>
</dbReference>
<dbReference type="InterPro" id="IPR052936">
    <property type="entry name" value="Jasmonate_Hydroxylase-like"/>
</dbReference>
<dbReference type="GO" id="GO:0004497">
    <property type="term" value="F:monooxygenase activity"/>
    <property type="evidence" value="ECO:0007669"/>
    <property type="project" value="UniProtKB-KW"/>
</dbReference>
<name>A0ABX2MYC3_9SPHN</name>
<evidence type="ECO:0000313" key="3">
    <source>
        <dbReference type="Proteomes" id="UP000652427"/>
    </source>
</evidence>
<comment type="caution">
    <text evidence="2">The sequence shown here is derived from an EMBL/GenBank/DDBJ whole genome shotgun (WGS) entry which is preliminary data.</text>
</comment>
<proteinExistence type="predicted"/>
<dbReference type="Proteomes" id="UP000652427">
    <property type="component" value="Unassembled WGS sequence"/>
</dbReference>
<dbReference type="InterPro" id="IPR011008">
    <property type="entry name" value="Dimeric_a/b-barrel"/>
</dbReference>
<reference evidence="2 3" key="1">
    <citation type="submission" date="2020-06" db="EMBL/GenBank/DDBJ databases">
        <authorList>
            <person name="Kim S.-J."/>
            <person name="Park S.-J."/>
        </authorList>
    </citation>
    <scope>NUCLEOTIDE SEQUENCE [LARGE SCALE GENOMIC DNA]</scope>
    <source>
        <strain evidence="2 3">SW-151</strain>
    </source>
</reference>
<gene>
    <name evidence="2" type="ORF">HUO14_00860</name>
</gene>
<dbReference type="EMBL" id="JABWMH010000001">
    <property type="protein sequence ID" value="NVD26447.1"/>
    <property type="molecule type" value="Genomic_DNA"/>
</dbReference>
<dbReference type="Gene3D" id="3.30.70.100">
    <property type="match status" value="1"/>
</dbReference>
<keyword evidence="2" id="KW-0560">Oxidoreductase</keyword>
<evidence type="ECO:0000259" key="1">
    <source>
        <dbReference type="Pfam" id="PF03992"/>
    </source>
</evidence>
<accession>A0ABX2MYC3</accession>
<dbReference type="PANTHER" id="PTHR37811:SF2">
    <property type="entry name" value="ABM DOMAIN-CONTAINING PROTEIN"/>
    <property type="match status" value="1"/>
</dbReference>
<dbReference type="InterPro" id="IPR007138">
    <property type="entry name" value="ABM_dom"/>
</dbReference>
<sequence length="106" mass="12030">MQLYPETSIAVIFCAQRTGVDEDGYQAAAAAMSELVARQPGYLGDDHARSGDGLGITISYWQDDASAKAWRDHPEHVVIRERGRGRWYSQYTLHVARVERGYDWQK</sequence>
<organism evidence="2 3">
    <name type="scientific">Parasphingorhabdus flavimaris</name>
    <dbReference type="NCBI Taxonomy" id="266812"/>
    <lineage>
        <taxon>Bacteria</taxon>
        <taxon>Pseudomonadati</taxon>
        <taxon>Pseudomonadota</taxon>
        <taxon>Alphaproteobacteria</taxon>
        <taxon>Sphingomonadales</taxon>
        <taxon>Sphingomonadaceae</taxon>
        <taxon>Parasphingorhabdus</taxon>
    </lineage>
</organism>
<keyword evidence="3" id="KW-1185">Reference proteome</keyword>
<dbReference type="RefSeq" id="WP_176278007.1">
    <property type="nucleotide sequence ID" value="NZ_JABWMH010000001.1"/>
</dbReference>
<evidence type="ECO:0000313" key="2">
    <source>
        <dbReference type="EMBL" id="NVD26447.1"/>
    </source>
</evidence>
<protein>
    <submittedName>
        <fullName evidence="2">Antibiotic biosynthesis monooxygenase</fullName>
    </submittedName>
</protein>
<feature type="domain" description="ABM" evidence="1">
    <location>
        <begin position="23"/>
        <end position="81"/>
    </location>
</feature>
<keyword evidence="2" id="KW-0503">Monooxygenase</keyword>
<dbReference type="PANTHER" id="PTHR37811">
    <property type="entry name" value="BLL5343 PROTEIN"/>
    <property type="match status" value="1"/>
</dbReference>